<accession>X1Q1G7</accession>
<dbReference type="InterPro" id="IPR011055">
    <property type="entry name" value="Dup_hybrid_motif"/>
</dbReference>
<proteinExistence type="predicted"/>
<dbReference type="AlphaFoldDB" id="X1Q1G7"/>
<dbReference type="Pfam" id="PF01551">
    <property type="entry name" value="Peptidase_M23"/>
    <property type="match status" value="1"/>
</dbReference>
<dbReference type="PANTHER" id="PTHR21666">
    <property type="entry name" value="PEPTIDASE-RELATED"/>
    <property type="match status" value="1"/>
</dbReference>
<dbReference type="CDD" id="cd12797">
    <property type="entry name" value="M23_peptidase"/>
    <property type="match status" value="1"/>
</dbReference>
<gene>
    <name evidence="2" type="ORF">S06H3_45128</name>
</gene>
<reference evidence="2" key="1">
    <citation type="journal article" date="2014" name="Front. Microbiol.">
        <title>High frequency of phylogenetically diverse reductive dehalogenase-homologous genes in deep subseafloor sedimentary metagenomes.</title>
        <authorList>
            <person name="Kawai M."/>
            <person name="Futagami T."/>
            <person name="Toyoda A."/>
            <person name="Takaki Y."/>
            <person name="Nishi S."/>
            <person name="Hori S."/>
            <person name="Arai W."/>
            <person name="Tsubouchi T."/>
            <person name="Morono Y."/>
            <person name="Uchiyama I."/>
            <person name="Ito T."/>
            <person name="Fujiyama A."/>
            <person name="Inagaki F."/>
            <person name="Takami H."/>
        </authorList>
    </citation>
    <scope>NUCLEOTIDE SEQUENCE</scope>
    <source>
        <strain evidence="2">Expedition CK06-06</strain>
    </source>
</reference>
<dbReference type="SUPFAM" id="SSF51261">
    <property type="entry name" value="Duplicated hybrid motif"/>
    <property type="match status" value="1"/>
</dbReference>
<feature type="non-terminal residue" evidence="2">
    <location>
        <position position="1"/>
    </location>
</feature>
<name>X1Q1G7_9ZZZZ</name>
<dbReference type="EMBL" id="BARV01028143">
    <property type="protein sequence ID" value="GAI44935.1"/>
    <property type="molecule type" value="Genomic_DNA"/>
</dbReference>
<dbReference type="PANTHER" id="PTHR21666:SF270">
    <property type="entry name" value="MUREIN HYDROLASE ACTIVATOR ENVC"/>
    <property type="match status" value="1"/>
</dbReference>
<dbReference type="Gene3D" id="2.70.70.10">
    <property type="entry name" value="Glucose Permease (Domain IIA)"/>
    <property type="match status" value="1"/>
</dbReference>
<evidence type="ECO:0000313" key="2">
    <source>
        <dbReference type="EMBL" id="GAI44935.1"/>
    </source>
</evidence>
<dbReference type="InterPro" id="IPR016047">
    <property type="entry name" value="M23ase_b-sheet_dom"/>
</dbReference>
<evidence type="ECO:0000259" key="1">
    <source>
        <dbReference type="Pfam" id="PF01551"/>
    </source>
</evidence>
<protein>
    <recommendedName>
        <fullName evidence="1">M23ase beta-sheet core domain-containing protein</fullName>
    </recommendedName>
</protein>
<sequence length="143" mass="16127">IERRPAPSHKNLDCPNCIDWAMPIGTPILAARDGKVEETESRFNTHGGQEFVNKTNYIVIEHDNNESSVYVHLKYRGLEVKTGQQLKAGQIIGYSGQTGFAGYPHLHFGVYKKVDRKRGIPSGVRSRIKNGELVNVKVELKRR</sequence>
<dbReference type="InterPro" id="IPR050570">
    <property type="entry name" value="Cell_wall_metabolism_enzyme"/>
</dbReference>
<comment type="caution">
    <text evidence="2">The sequence shown here is derived from an EMBL/GenBank/DDBJ whole genome shotgun (WGS) entry which is preliminary data.</text>
</comment>
<dbReference type="GO" id="GO:0004222">
    <property type="term" value="F:metalloendopeptidase activity"/>
    <property type="evidence" value="ECO:0007669"/>
    <property type="project" value="TreeGrafter"/>
</dbReference>
<organism evidence="2">
    <name type="scientific">marine sediment metagenome</name>
    <dbReference type="NCBI Taxonomy" id="412755"/>
    <lineage>
        <taxon>unclassified sequences</taxon>
        <taxon>metagenomes</taxon>
        <taxon>ecological metagenomes</taxon>
    </lineage>
</organism>
<feature type="domain" description="M23ase beta-sheet core" evidence="1">
    <location>
        <begin position="17"/>
        <end position="113"/>
    </location>
</feature>